<dbReference type="AlphaFoldDB" id="Q7RAR6"/>
<comment type="caution">
    <text evidence="1">The sequence shown here is derived from an EMBL/GenBank/DDBJ whole genome shotgun (WGS) entry which is preliminary data.</text>
</comment>
<dbReference type="EMBL" id="AABL01002178">
    <property type="protein sequence ID" value="EAA18650.1"/>
    <property type="molecule type" value="Genomic_DNA"/>
</dbReference>
<evidence type="ECO:0000313" key="2">
    <source>
        <dbReference type="Proteomes" id="UP000008553"/>
    </source>
</evidence>
<organism evidence="1 2">
    <name type="scientific">Plasmodium yoelii yoelii</name>
    <dbReference type="NCBI Taxonomy" id="73239"/>
    <lineage>
        <taxon>Eukaryota</taxon>
        <taxon>Sar</taxon>
        <taxon>Alveolata</taxon>
        <taxon>Apicomplexa</taxon>
        <taxon>Aconoidasida</taxon>
        <taxon>Haemosporida</taxon>
        <taxon>Plasmodiidae</taxon>
        <taxon>Plasmodium</taxon>
        <taxon>Plasmodium (Vinckeia)</taxon>
    </lineage>
</organism>
<dbReference type="PaxDb" id="73239-Q7RAR6"/>
<gene>
    <name evidence="1" type="ORF">PY06433</name>
</gene>
<dbReference type="InParanoid" id="Q7RAR6"/>
<accession>Q7RAR6</accession>
<name>Q7RAR6_PLAYO</name>
<proteinExistence type="predicted"/>
<keyword evidence="2" id="KW-1185">Reference proteome</keyword>
<dbReference type="Proteomes" id="UP000008553">
    <property type="component" value="Unassembled WGS sequence"/>
</dbReference>
<evidence type="ECO:0000313" key="1">
    <source>
        <dbReference type="EMBL" id="EAA18650.1"/>
    </source>
</evidence>
<protein>
    <submittedName>
        <fullName evidence="1">Uncharacterized protein</fullName>
    </submittedName>
</protein>
<sequence>MKIKYLLLRQLNFYLFKIYLNTHLYIYNIGNTNKYAHMSIYDYSK</sequence>
<reference evidence="1 2" key="1">
    <citation type="journal article" date="2002" name="Nature">
        <title>Genome sequence and comparative analysis of the model rodent malaria parasite Plasmodium yoelii yoelii.</title>
        <authorList>
            <person name="Carlton J.M."/>
            <person name="Angiuoli S.V."/>
            <person name="Suh B.B."/>
            <person name="Kooij T.W."/>
            <person name="Pertea M."/>
            <person name="Silva J.C."/>
            <person name="Ermolaeva M.D."/>
            <person name="Allen J.E."/>
            <person name="Selengut J.D."/>
            <person name="Koo H.L."/>
            <person name="Peterson J.D."/>
            <person name="Pop M."/>
            <person name="Kosack D.S."/>
            <person name="Shumway M.F."/>
            <person name="Bidwell S.L."/>
            <person name="Shallom S.J."/>
            <person name="van Aken S.E."/>
            <person name="Riedmuller S.B."/>
            <person name="Feldblyum T.V."/>
            <person name="Cho J.K."/>
            <person name="Quackenbush J."/>
            <person name="Sedegah M."/>
            <person name="Shoaibi A."/>
            <person name="Cummings L.M."/>
            <person name="Florens L."/>
            <person name="Yates J.R."/>
            <person name="Raine J.D."/>
            <person name="Sinden R.E."/>
            <person name="Harris M.A."/>
            <person name="Cunningham D.A."/>
            <person name="Preiser P.R."/>
            <person name="Bergman L.W."/>
            <person name="Vaidya A.B."/>
            <person name="van Lin L.H."/>
            <person name="Janse C.J."/>
            <person name="Waters A.P."/>
            <person name="Smith H.O."/>
            <person name="White O.R."/>
            <person name="Salzberg S.L."/>
            <person name="Venter J.C."/>
            <person name="Fraser C.M."/>
            <person name="Hoffman S.L."/>
            <person name="Gardner M.J."/>
            <person name="Carucci D.J."/>
        </authorList>
    </citation>
    <scope>NUCLEOTIDE SEQUENCE [LARGE SCALE GENOMIC DNA]</scope>
    <source>
        <strain evidence="1 2">17XNL</strain>
    </source>
</reference>